<feature type="transmembrane region" description="Helical" evidence="1">
    <location>
        <begin position="77"/>
        <end position="97"/>
    </location>
</feature>
<keyword evidence="1" id="KW-0812">Transmembrane</keyword>
<reference evidence="2" key="1">
    <citation type="submission" date="2020-03" db="EMBL/GenBank/DDBJ databases">
        <authorList>
            <person name="Zhang R."/>
        </authorList>
    </citation>
    <scope>NUCLEOTIDE SEQUENCE</scope>
</reference>
<keyword evidence="1" id="KW-0472">Membrane</keyword>
<sequence>MNSINGFGARSTLHVTQGDILVPLGSFPLTHQPWLGLRPASPISAVSPSLPPSLPLSPWNFYLEMDKNTFYIMYKPMVWIVIRMLLRITFILQQWWLRMDILLTFML</sequence>
<dbReference type="EMBL" id="GILB01011494">
    <property type="protein sequence ID" value="NUU91827.1"/>
    <property type="molecule type" value="Transcribed_RNA"/>
</dbReference>
<proteinExistence type="predicted"/>
<protein>
    <submittedName>
        <fullName evidence="2">Uncharacterized protein</fullName>
    </submittedName>
</protein>
<evidence type="ECO:0000313" key="2">
    <source>
        <dbReference type="EMBL" id="NUU91827.1"/>
    </source>
</evidence>
<dbReference type="AlphaFoldDB" id="A0A6M2F2I8"/>
<evidence type="ECO:0000256" key="1">
    <source>
        <dbReference type="SAM" id="Phobius"/>
    </source>
</evidence>
<accession>A0A6M2F2I8</accession>
<keyword evidence="1" id="KW-1133">Transmembrane helix</keyword>
<name>A0A6M2F2I8_9ROSI</name>
<organism evidence="2">
    <name type="scientific">Populus davidiana</name>
    <dbReference type="NCBI Taxonomy" id="266767"/>
    <lineage>
        <taxon>Eukaryota</taxon>
        <taxon>Viridiplantae</taxon>
        <taxon>Streptophyta</taxon>
        <taxon>Embryophyta</taxon>
        <taxon>Tracheophyta</taxon>
        <taxon>Spermatophyta</taxon>
        <taxon>Magnoliopsida</taxon>
        <taxon>eudicotyledons</taxon>
        <taxon>Gunneridae</taxon>
        <taxon>Pentapetalae</taxon>
        <taxon>rosids</taxon>
        <taxon>fabids</taxon>
        <taxon>Malpighiales</taxon>
        <taxon>Salicaceae</taxon>
        <taxon>Saliceae</taxon>
        <taxon>Populus</taxon>
    </lineage>
</organism>